<keyword evidence="3" id="KW-0949">S-adenosyl-L-methionine</keyword>
<evidence type="ECO:0000256" key="3">
    <source>
        <dbReference type="ARBA" id="ARBA00022691"/>
    </source>
</evidence>
<comment type="cofactor">
    <cofactor evidence="1">
        <name>[4Fe-4S] cluster</name>
        <dbReference type="ChEBI" id="CHEBI:49883"/>
    </cofactor>
</comment>
<dbReference type="GO" id="GO:0046872">
    <property type="term" value="F:metal ion binding"/>
    <property type="evidence" value="ECO:0007669"/>
    <property type="project" value="UniProtKB-KW"/>
</dbReference>
<reference evidence="9" key="1">
    <citation type="journal article" date="2015" name="Nature">
        <title>Complex archaea that bridge the gap between prokaryotes and eukaryotes.</title>
        <authorList>
            <person name="Spang A."/>
            <person name="Saw J.H."/>
            <person name="Jorgensen S.L."/>
            <person name="Zaremba-Niedzwiedzka K."/>
            <person name="Martijn J."/>
            <person name="Lind A.E."/>
            <person name="van Eijk R."/>
            <person name="Schleper C."/>
            <person name="Guy L."/>
            <person name="Ettema T.J."/>
        </authorList>
    </citation>
    <scope>NUCLEOTIDE SEQUENCE</scope>
</reference>
<dbReference type="SFLD" id="SFLDG01386">
    <property type="entry name" value="main_SPASM_domain-containing"/>
    <property type="match status" value="1"/>
</dbReference>
<dbReference type="InterPro" id="IPR058240">
    <property type="entry name" value="rSAM_sf"/>
</dbReference>
<evidence type="ECO:0000259" key="8">
    <source>
        <dbReference type="Pfam" id="PF04055"/>
    </source>
</evidence>
<evidence type="ECO:0000256" key="6">
    <source>
        <dbReference type="ARBA" id="ARBA00023014"/>
    </source>
</evidence>
<protein>
    <recommendedName>
        <fullName evidence="8">Radical SAM core domain-containing protein</fullName>
    </recommendedName>
</protein>
<proteinExistence type="inferred from homology"/>
<dbReference type="Gene3D" id="3.20.20.70">
    <property type="entry name" value="Aldolase class I"/>
    <property type="match status" value="1"/>
</dbReference>
<dbReference type="Pfam" id="PF04055">
    <property type="entry name" value="Radical_SAM"/>
    <property type="match status" value="1"/>
</dbReference>
<evidence type="ECO:0000256" key="2">
    <source>
        <dbReference type="ARBA" id="ARBA00022485"/>
    </source>
</evidence>
<dbReference type="PANTHER" id="PTHR43273:SF3">
    <property type="entry name" value="ANAEROBIC SULFATASE-MATURATING ENZYME HOMOLOG ASLB-RELATED"/>
    <property type="match status" value="1"/>
</dbReference>
<dbReference type="PROSITE" id="PS01305">
    <property type="entry name" value="MOAA_NIFB_PQQE"/>
    <property type="match status" value="1"/>
</dbReference>
<dbReference type="InterPro" id="IPR000385">
    <property type="entry name" value="MoaA_NifB_PqqE_Fe-S-bd_CS"/>
</dbReference>
<evidence type="ECO:0000256" key="7">
    <source>
        <dbReference type="ARBA" id="ARBA00023601"/>
    </source>
</evidence>
<gene>
    <name evidence="9" type="ORF">LCGC14_0267110</name>
</gene>
<dbReference type="SFLD" id="SFLDG01384">
    <property type="entry name" value="thioether_bond_formation_requi"/>
    <property type="match status" value="1"/>
</dbReference>
<sequence length="361" mass="41047">MSQQKFKPSTPPQQNNQYSEITVNLNEECNFRCTYCFIPKQPKFMTVQESLHVCEVIRDLLEDGGKIHFFGTEPMLSYPLMTGMVSWFQENMNKSFTLGMTSNGSLIDKTKAKWLKENKFGVLLSCDGIAEAHDLHRVSNTGDVTHSRVVRGWDNLLDSGIVPAIAATVTPDTVKMVKDSAAFLLGRSQQFVHFNLDTTHSGKWSTWELHKHWLNLATWYVKEGFKLGTIRNFQNVKRAYKRTGGAKPQNRVTCGACQKSIGIDTDSSIKPCHRSNLEPVGQINENGATFFNDKFLKIQNYDFNQCHSCPAYPCSTCYSNFQDATGSMYALNQEWCKTQLVKWQVNEIIFKDVVPYATIRD</sequence>
<comment type="caution">
    <text evidence="9">The sequence shown here is derived from an EMBL/GenBank/DDBJ whole genome shotgun (WGS) entry which is preliminary data.</text>
</comment>
<dbReference type="SFLD" id="SFLDS00029">
    <property type="entry name" value="Radical_SAM"/>
    <property type="match status" value="1"/>
</dbReference>
<organism evidence="9">
    <name type="scientific">marine sediment metagenome</name>
    <dbReference type="NCBI Taxonomy" id="412755"/>
    <lineage>
        <taxon>unclassified sequences</taxon>
        <taxon>metagenomes</taxon>
        <taxon>ecological metagenomes</taxon>
    </lineage>
</organism>
<dbReference type="SUPFAM" id="SSF102114">
    <property type="entry name" value="Radical SAM enzymes"/>
    <property type="match status" value="1"/>
</dbReference>
<evidence type="ECO:0000256" key="4">
    <source>
        <dbReference type="ARBA" id="ARBA00022723"/>
    </source>
</evidence>
<dbReference type="GO" id="GO:0051539">
    <property type="term" value="F:4 iron, 4 sulfur cluster binding"/>
    <property type="evidence" value="ECO:0007669"/>
    <property type="project" value="UniProtKB-KW"/>
</dbReference>
<dbReference type="InterPro" id="IPR007197">
    <property type="entry name" value="rSAM"/>
</dbReference>
<name>A0A0F9TZV0_9ZZZZ</name>
<dbReference type="PANTHER" id="PTHR43273">
    <property type="entry name" value="ANAEROBIC SULFATASE-MATURATING ENZYME HOMOLOG ASLB-RELATED"/>
    <property type="match status" value="1"/>
</dbReference>
<accession>A0A0F9TZV0</accession>
<dbReference type="GO" id="GO:0016491">
    <property type="term" value="F:oxidoreductase activity"/>
    <property type="evidence" value="ECO:0007669"/>
    <property type="project" value="InterPro"/>
</dbReference>
<dbReference type="InterPro" id="IPR023867">
    <property type="entry name" value="Sulphatase_maturase_rSAM"/>
</dbReference>
<comment type="similarity">
    <text evidence="7">Belongs to the radical SAM superfamily. Anaerobic sulfatase-maturating enzyme family.</text>
</comment>
<keyword evidence="2" id="KW-0004">4Fe-4S</keyword>
<dbReference type="EMBL" id="LAZR01000146">
    <property type="protein sequence ID" value="KKN86535.1"/>
    <property type="molecule type" value="Genomic_DNA"/>
</dbReference>
<keyword evidence="5" id="KW-0408">Iron</keyword>
<evidence type="ECO:0000313" key="9">
    <source>
        <dbReference type="EMBL" id="KKN86535.1"/>
    </source>
</evidence>
<keyword evidence="4" id="KW-0479">Metal-binding</keyword>
<dbReference type="InterPro" id="IPR013785">
    <property type="entry name" value="Aldolase_TIM"/>
</dbReference>
<keyword evidence="6" id="KW-0411">Iron-sulfur</keyword>
<dbReference type="CDD" id="cd01335">
    <property type="entry name" value="Radical_SAM"/>
    <property type="match status" value="1"/>
</dbReference>
<feature type="domain" description="Radical SAM core" evidence="8">
    <location>
        <begin position="25"/>
        <end position="168"/>
    </location>
</feature>
<evidence type="ECO:0000256" key="5">
    <source>
        <dbReference type="ARBA" id="ARBA00023004"/>
    </source>
</evidence>
<dbReference type="SFLD" id="SFLDG01067">
    <property type="entry name" value="SPASM/twitch_domain_containing"/>
    <property type="match status" value="1"/>
</dbReference>
<evidence type="ECO:0000256" key="1">
    <source>
        <dbReference type="ARBA" id="ARBA00001966"/>
    </source>
</evidence>
<dbReference type="AlphaFoldDB" id="A0A0F9TZV0"/>